<dbReference type="EMBL" id="KE384732">
    <property type="protein sequence ID" value="KJK78916.1"/>
    <property type="molecule type" value="Genomic_DNA"/>
</dbReference>
<sequence length="50" mass="5513">MSCTVSRKAKSLGSTTYQAVAYFILQLRQSAGSGVVRIRDESILGRAYWS</sequence>
<name>A0A0D9NYH9_METAN</name>
<organism evidence="1 2">
    <name type="scientific">Metarhizium anisopliae BRIP 53293</name>
    <dbReference type="NCBI Taxonomy" id="1291518"/>
    <lineage>
        <taxon>Eukaryota</taxon>
        <taxon>Fungi</taxon>
        <taxon>Dikarya</taxon>
        <taxon>Ascomycota</taxon>
        <taxon>Pezizomycotina</taxon>
        <taxon>Sordariomycetes</taxon>
        <taxon>Hypocreomycetidae</taxon>
        <taxon>Hypocreales</taxon>
        <taxon>Clavicipitaceae</taxon>
        <taxon>Metarhizium</taxon>
    </lineage>
</organism>
<gene>
    <name evidence="1" type="ORF">H634G_05731</name>
</gene>
<evidence type="ECO:0000313" key="2">
    <source>
        <dbReference type="Proteomes" id="UP000054544"/>
    </source>
</evidence>
<dbReference type="AlphaFoldDB" id="A0A0D9NYH9"/>
<dbReference type="Proteomes" id="UP000054544">
    <property type="component" value="Unassembled WGS sequence"/>
</dbReference>
<keyword evidence="2" id="KW-1185">Reference proteome</keyword>
<reference evidence="2" key="1">
    <citation type="journal article" date="2014" name="BMC Genomics">
        <title>The genome sequence of the biocontrol fungus Metarhizium anisopliae and comparative genomics of Metarhizium species.</title>
        <authorList>
            <person name="Pattemore J.A."/>
            <person name="Hane J.K."/>
            <person name="Williams A.H."/>
            <person name="Wilson B.A."/>
            <person name="Stodart B.J."/>
            <person name="Ash G.J."/>
        </authorList>
    </citation>
    <scope>NUCLEOTIDE SEQUENCE [LARGE SCALE GENOMIC DNA]</scope>
    <source>
        <strain evidence="2">BRIP 53293</strain>
    </source>
</reference>
<accession>A0A0D9NYH9</accession>
<evidence type="ECO:0000313" key="1">
    <source>
        <dbReference type="EMBL" id="KJK78916.1"/>
    </source>
</evidence>
<proteinExistence type="predicted"/>
<protein>
    <submittedName>
        <fullName evidence="1">Uncharacterized protein</fullName>
    </submittedName>
</protein>